<organism evidence="1 2">
    <name type="scientific">Choiromyces venosus 120613-1</name>
    <dbReference type="NCBI Taxonomy" id="1336337"/>
    <lineage>
        <taxon>Eukaryota</taxon>
        <taxon>Fungi</taxon>
        <taxon>Dikarya</taxon>
        <taxon>Ascomycota</taxon>
        <taxon>Pezizomycotina</taxon>
        <taxon>Pezizomycetes</taxon>
        <taxon>Pezizales</taxon>
        <taxon>Tuberaceae</taxon>
        <taxon>Choiromyces</taxon>
    </lineage>
</organism>
<dbReference type="EMBL" id="ML120411">
    <property type="protein sequence ID" value="RPA96747.1"/>
    <property type="molecule type" value="Genomic_DNA"/>
</dbReference>
<name>A0A3N4JHK7_9PEZI</name>
<protein>
    <submittedName>
        <fullName evidence="1">Uncharacterized protein</fullName>
    </submittedName>
</protein>
<proteinExistence type="predicted"/>
<keyword evidence="2" id="KW-1185">Reference proteome</keyword>
<dbReference type="AlphaFoldDB" id="A0A3N4JHK7"/>
<sequence>MAGPAWNVSQAFLRAVGEHSSHYSYLDMGKYPEGGSQIGPCPPFPFAKVLVALWCFSELLPLVE</sequence>
<dbReference type="Proteomes" id="UP000276215">
    <property type="component" value="Unassembled WGS sequence"/>
</dbReference>
<evidence type="ECO:0000313" key="2">
    <source>
        <dbReference type="Proteomes" id="UP000276215"/>
    </source>
</evidence>
<evidence type="ECO:0000313" key="1">
    <source>
        <dbReference type="EMBL" id="RPA96747.1"/>
    </source>
</evidence>
<gene>
    <name evidence="1" type="ORF">L873DRAFT_1810777</name>
</gene>
<accession>A0A3N4JHK7</accession>
<reference evidence="1 2" key="1">
    <citation type="journal article" date="2018" name="Nat. Ecol. Evol.">
        <title>Pezizomycetes genomes reveal the molecular basis of ectomycorrhizal truffle lifestyle.</title>
        <authorList>
            <person name="Murat C."/>
            <person name="Payen T."/>
            <person name="Noel B."/>
            <person name="Kuo A."/>
            <person name="Morin E."/>
            <person name="Chen J."/>
            <person name="Kohler A."/>
            <person name="Krizsan K."/>
            <person name="Balestrini R."/>
            <person name="Da Silva C."/>
            <person name="Montanini B."/>
            <person name="Hainaut M."/>
            <person name="Levati E."/>
            <person name="Barry K.W."/>
            <person name="Belfiori B."/>
            <person name="Cichocki N."/>
            <person name="Clum A."/>
            <person name="Dockter R.B."/>
            <person name="Fauchery L."/>
            <person name="Guy J."/>
            <person name="Iotti M."/>
            <person name="Le Tacon F."/>
            <person name="Lindquist E.A."/>
            <person name="Lipzen A."/>
            <person name="Malagnac F."/>
            <person name="Mello A."/>
            <person name="Molinier V."/>
            <person name="Miyauchi S."/>
            <person name="Poulain J."/>
            <person name="Riccioni C."/>
            <person name="Rubini A."/>
            <person name="Sitrit Y."/>
            <person name="Splivallo R."/>
            <person name="Traeger S."/>
            <person name="Wang M."/>
            <person name="Zifcakova L."/>
            <person name="Wipf D."/>
            <person name="Zambonelli A."/>
            <person name="Paolocci F."/>
            <person name="Nowrousian M."/>
            <person name="Ottonello S."/>
            <person name="Baldrian P."/>
            <person name="Spatafora J.W."/>
            <person name="Henrissat B."/>
            <person name="Nagy L.G."/>
            <person name="Aury J.M."/>
            <person name="Wincker P."/>
            <person name="Grigoriev I.V."/>
            <person name="Bonfante P."/>
            <person name="Martin F.M."/>
        </authorList>
    </citation>
    <scope>NUCLEOTIDE SEQUENCE [LARGE SCALE GENOMIC DNA]</scope>
    <source>
        <strain evidence="1 2">120613-1</strain>
    </source>
</reference>